<proteinExistence type="predicted"/>
<evidence type="ECO:0000313" key="2">
    <source>
        <dbReference type="Proteomes" id="UP000319499"/>
    </source>
</evidence>
<dbReference type="OrthoDB" id="680443at2"/>
<dbReference type="EMBL" id="SELH01000018">
    <property type="protein sequence ID" value="TWP28466.1"/>
    <property type="molecule type" value="Genomic_DNA"/>
</dbReference>
<gene>
    <name evidence="1" type="ORF">ETU09_05950</name>
</gene>
<protein>
    <recommendedName>
        <fullName evidence="3">XRE family transcriptional regulator</fullName>
    </recommendedName>
</protein>
<dbReference type="Proteomes" id="UP000319499">
    <property type="component" value="Unassembled WGS sequence"/>
</dbReference>
<reference evidence="1 2" key="1">
    <citation type="submission" date="2019-02" db="EMBL/GenBank/DDBJ databases">
        <title>Apibacter muscae sp. nov.: a novel member of the house fly microbiota.</title>
        <authorList>
            <person name="Park R."/>
        </authorList>
    </citation>
    <scope>NUCLEOTIDE SEQUENCE [LARGE SCALE GENOMIC DNA]</scope>
    <source>
        <strain evidence="1 2">AL1</strain>
    </source>
</reference>
<sequence>MKSINDQMIALIDILKKENKIRFDADFCRSAEIARHYLVAVRKGQSNFTIKHVKNICLKYEVNANWIFGIQKNIFINIDTDM</sequence>
<evidence type="ECO:0000313" key="1">
    <source>
        <dbReference type="EMBL" id="TWP28466.1"/>
    </source>
</evidence>
<evidence type="ECO:0008006" key="3">
    <source>
        <dbReference type="Google" id="ProtNLM"/>
    </source>
</evidence>
<accession>A0A563DE36</accession>
<organism evidence="1 2">
    <name type="scientific">Apibacter muscae</name>
    <dbReference type="NCBI Taxonomy" id="2509004"/>
    <lineage>
        <taxon>Bacteria</taxon>
        <taxon>Pseudomonadati</taxon>
        <taxon>Bacteroidota</taxon>
        <taxon>Flavobacteriia</taxon>
        <taxon>Flavobacteriales</taxon>
        <taxon>Weeksellaceae</taxon>
        <taxon>Apibacter</taxon>
    </lineage>
</organism>
<name>A0A563DE36_9FLAO</name>
<keyword evidence="2" id="KW-1185">Reference proteome</keyword>
<dbReference type="AlphaFoldDB" id="A0A563DE36"/>
<comment type="caution">
    <text evidence="1">The sequence shown here is derived from an EMBL/GenBank/DDBJ whole genome shotgun (WGS) entry which is preliminary data.</text>
</comment>
<dbReference type="RefSeq" id="WP_146292541.1">
    <property type="nucleotide sequence ID" value="NZ_SELH01000018.1"/>
</dbReference>